<comment type="caution">
    <text evidence="2">The sequence shown here is derived from an EMBL/GenBank/DDBJ whole genome shotgun (WGS) entry which is preliminary data.</text>
</comment>
<dbReference type="SUPFAM" id="SSF52540">
    <property type="entry name" value="P-loop containing nucleoside triphosphate hydrolases"/>
    <property type="match status" value="1"/>
</dbReference>
<dbReference type="InterPro" id="IPR056251">
    <property type="entry name" value="Arm_rpt_dom"/>
</dbReference>
<accession>A0A1V6RMM4</accession>
<organism evidence="2 3">
    <name type="scientific">Penicillium vulpinum</name>
    <dbReference type="NCBI Taxonomy" id="29845"/>
    <lineage>
        <taxon>Eukaryota</taxon>
        <taxon>Fungi</taxon>
        <taxon>Dikarya</taxon>
        <taxon>Ascomycota</taxon>
        <taxon>Pezizomycotina</taxon>
        <taxon>Eurotiomycetes</taxon>
        <taxon>Eurotiomycetidae</taxon>
        <taxon>Eurotiales</taxon>
        <taxon>Aspergillaceae</taxon>
        <taxon>Penicillium</taxon>
    </lineage>
</organism>
<dbReference type="EMBL" id="MDYP01000038">
    <property type="protein sequence ID" value="OQE02798.1"/>
    <property type="molecule type" value="Genomic_DNA"/>
</dbReference>
<dbReference type="Gene3D" id="3.40.50.300">
    <property type="entry name" value="P-loop containing nucleotide triphosphate hydrolases"/>
    <property type="match status" value="1"/>
</dbReference>
<reference evidence="3" key="1">
    <citation type="journal article" date="2017" name="Nat. Microbiol.">
        <title>Global analysis of biosynthetic gene clusters reveals vast potential of secondary metabolite production in Penicillium species.</title>
        <authorList>
            <person name="Nielsen J.C."/>
            <person name="Grijseels S."/>
            <person name="Prigent S."/>
            <person name="Ji B."/>
            <person name="Dainat J."/>
            <person name="Nielsen K.F."/>
            <person name="Frisvad J.C."/>
            <person name="Workman M."/>
            <person name="Nielsen J."/>
        </authorList>
    </citation>
    <scope>NUCLEOTIDE SEQUENCE [LARGE SCALE GENOMIC DNA]</scope>
    <source>
        <strain evidence="3">IBT 29486</strain>
    </source>
</reference>
<dbReference type="PANTHER" id="PTHR46312">
    <property type="entry name" value="NACHT DOMAIN-CONTAINING PROTEIN"/>
    <property type="match status" value="1"/>
</dbReference>
<dbReference type="PROSITE" id="PS50837">
    <property type="entry name" value="NACHT"/>
    <property type="match status" value="1"/>
</dbReference>
<evidence type="ECO:0000259" key="1">
    <source>
        <dbReference type="PROSITE" id="PS50837"/>
    </source>
</evidence>
<evidence type="ECO:0000313" key="2">
    <source>
        <dbReference type="EMBL" id="OQE02798.1"/>
    </source>
</evidence>
<protein>
    <recommendedName>
        <fullName evidence="1">NACHT domain-containing protein</fullName>
    </recommendedName>
</protein>
<dbReference type="SUPFAM" id="SSF48371">
    <property type="entry name" value="ARM repeat"/>
    <property type="match status" value="1"/>
</dbReference>
<name>A0A1V6RMM4_9EURO</name>
<dbReference type="Pfam" id="PF05729">
    <property type="entry name" value="NACHT"/>
    <property type="match status" value="1"/>
</dbReference>
<dbReference type="InterPro" id="IPR016024">
    <property type="entry name" value="ARM-type_fold"/>
</dbReference>
<dbReference type="Pfam" id="PF23238">
    <property type="entry name" value="DUF7068"/>
    <property type="match status" value="1"/>
</dbReference>
<dbReference type="Gene3D" id="1.25.10.10">
    <property type="entry name" value="Leucine-rich Repeat Variant"/>
    <property type="match status" value="1"/>
</dbReference>
<dbReference type="InterPro" id="IPR007111">
    <property type="entry name" value="NACHT_NTPase"/>
</dbReference>
<gene>
    <name evidence="2" type="ORF">PENVUL_c038G00723</name>
</gene>
<dbReference type="Proteomes" id="UP000191518">
    <property type="component" value="Unassembled WGS sequence"/>
</dbReference>
<proteinExistence type="predicted"/>
<dbReference type="InterPro" id="IPR055496">
    <property type="entry name" value="DUF7068"/>
</dbReference>
<dbReference type="InterPro" id="IPR011989">
    <property type="entry name" value="ARM-like"/>
</dbReference>
<evidence type="ECO:0000313" key="3">
    <source>
        <dbReference type="Proteomes" id="UP000191518"/>
    </source>
</evidence>
<feature type="domain" description="NACHT" evidence="1">
    <location>
        <begin position="533"/>
        <end position="654"/>
    </location>
</feature>
<dbReference type="PANTHER" id="PTHR46312:SF2">
    <property type="entry name" value="NUCLEOTIDE-BINDING OLIGOMERIZATION DOMAIN-CONTAINING PROTEIN 2-LIKE"/>
    <property type="match status" value="1"/>
</dbReference>
<sequence length="1495" mass="172258">MPQGMYSVKQPTRTIDLIASLENGKTSQREAKALTALKSEMLVLFKHNPGSLYWKEAMLLSPVTDSAEFNDLIYAFAKSITKGTADETPIDRDLLRCFAGCLRWGHHAIPRSEQIFGSILPGLSKHLISSNNQSRLRDSYLLTQTIGTLLDAMVDCKIEGLDRESLHEPLVKKLKDLKDHDESRMAQAARYALQALRRIPDNEGPWEEALRYSGMTFNVIAHISSAVAKFDVQQLIDAGPDAFAVLKFFGDALKGGKEIWDTREDFKQMISGMRNVSERKGWYAALRHAKMFTQLEAFEGLKEFIAPFKGAPPKWCTETDFWCGLYSQLEQQWVSREPSTRDSIEKFIQWTFENPLLRKICKKDNSIHAWVGLLADSMDKPDWKIILPQRKRGVRSGFFRAKEYEPKLKDIAQNSKAEDDKQDSCGDSQLLRAALEKCSEAQVFYADVIMAQHYTRGKLLHVKRLSGDDLPIENCYINLSLMQNQEGGDQKGRNKFSLQDRLQMEAPDTQTEIALEDLFKQRNVRNGSLAKPSRILIRGRAGVGKTTLCKKITYASLYHSLWESQYDRIIWIPLRKLKGYRTFEDFLNREIFKKVPYSTALWEAFQETLRDVQNSRTLFILDGLDEIAGVQQQIEDFQDILNRQNVIITSRPHAVFPSRLKEYDLEIETVGFLNHEIEAYVDKVCNESDGLQIKDFMTQHWVMKGLMRIPIQLDALCFTWEEGIQREKPLTTMTALYEAIEIKLWKKDMPRLDPKTEHKAAKCRLRSQMFRLMPDNIDFVQYIAFLGLYNNVTEFTYRIREDIYHHFPNMTDRILDEISFLRSSDSSSNDHDQDYYFLHLTFQEYFAARHFVQSWQIGGKIETLDLQTGKAISLSTEEFISHEKYNGRYNIMWRFITGALASANDDLVRFFEQIEMKPRDLLGPTHLRFLMHCFSEVSEKEENATLKKFRGNMENQLSQVFFMDDAGSIHLGTEMEFPEHILSRCLEMFDPKQQERASRVINGRLRRHPNFSSQDVISVISDPDEEFARAALHSLLYRLNLPEEILSAIIDNFRIYSAVNVIDQQKELPQPIIGKLIFEYPRTSYRKEFIRALTKSSLSNPSVLNHLVAALDDPDLEVQYESLYALSYHSHLPVPIYHKIASRLEKFDDYDPWAKISVIDILNTQATLSNGIVERIWRMVDDESERVQTAASKTLRQHGHLCADEIARRFANSQDKDSFACAMTSTAFANNSSPSDVILDHCVDILTVSASGPFSSVEIKALRALGKSSSLSSHVLGVILQLIDRQGKTDSVDHIWYIMEYQKVLPDKILNKISSHLLDKGRDNKFDVRIFHSLSSRSWLPDSIIDSLGSFILSQPPSLSTMLIPTQYKMPHRVIEHTTSILLSSNYRRAAEGEKILRRHVDYGSLLPRLESGYWIRLFKSLLFNCKDGDTFCSVQDGYLQISTPEHSWKINIEAPEQRQKMEAALEAIEQWIQDGMGDAWSTLELRSWNRKRYL</sequence>
<dbReference type="InterPro" id="IPR027417">
    <property type="entry name" value="P-loop_NTPase"/>
</dbReference>
<dbReference type="Pfam" id="PF23948">
    <property type="entry name" value="ARM_5"/>
    <property type="match status" value="1"/>
</dbReference>
<keyword evidence="3" id="KW-1185">Reference proteome</keyword>
<dbReference type="STRING" id="29845.A0A1V6RMM4"/>